<comment type="caution">
    <text evidence="16">The sequence shown here is derived from an EMBL/GenBank/DDBJ whole genome shotgun (WGS) entry which is preliminary data.</text>
</comment>
<evidence type="ECO:0000256" key="1">
    <source>
        <dbReference type="ARBA" id="ARBA00004896"/>
    </source>
</evidence>
<evidence type="ECO:0000313" key="16">
    <source>
        <dbReference type="EMBL" id="KAB2953372.1"/>
    </source>
</evidence>
<dbReference type="GO" id="GO:0000166">
    <property type="term" value="F:nucleotide binding"/>
    <property type="evidence" value="ECO:0007669"/>
    <property type="project" value="UniProtKB-KW"/>
</dbReference>
<dbReference type="GO" id="GO:0019877">
    <property type="term" value="P:diaminopimelate biosynthetic process"/>
    <property type="evidence" value="ECO:0007669"/>
    <property type="project" value="UniProtKB-UniRule"/>
</dbReference>
<keyword evidence="10 12" id="KW-0457">Lysine biosynthesis</keyword>
<dbReference type="InterPro" id="IPR000683">
    <property type="entry name" value="Gfo/Idh/MocA-like_OxRdtase_N"/>
</dbReference>
<keyword evidence="9 12" id="KW-0560">Oxidoreductase</keyword>
<feature type="binding site" evidence="13">
    <location>
        <begin position="93"/>
        <end position="95"/>
    </location>
    <ligand>
        <name>NADP(+)</name>
        <dbReference type="ChEBI" id="CHEBI:58349"/>
    </ligand>
</feature>
<keyword evidence="7 12" id="KW-0521">NADP</keyword>
<dbReference type="PANTHER" id="PTHR31873">
    <property type="entry name" value="L-ASPARTATE DEHYDROGENASE-RELATED"/>
    <property type="match status" value="1"/>
</dbReference>
<dbReference type="EC" id="1.4.1.16" evidence="4 12"/>
<evidence type="ECO:0000313" key="17">
    <source>
        <dbReference type="Proteomes" id="UP000468766"/>
    </source>
</evidence>
<gene>
    <name evidence="16" type="ORF">F9B85_05530</name>
</gene>
<comment type="subunit">
    <text evidence="3 12">Homodimer.</text>
</comment>
<feature type="binding site" evidence="13">
    <location>
        <begin position="122"/>
        <end position="126"/>
    </location>
    <ligand>
        <name>NADP(+)</name>
        <dbReference type="ChEBI" id="CHEBI:58349"/>
    </ligand>
</feature>
<evidence type="ECO:0000259" key="15">
    <source>
        <dbReference type="Pfam" id="PF16654"/>
    </source>
</evidence>
<comment type="function">
    <text evidence="12">Catalyzes the reversible NADPH-dependent reductive amination of L-2-amino-6-oxopimelate, the acyclic form of L-tetrahydrodipicolinate, to generate the meso compound, D,L-2,6-diaminopimelate.</text>
</comment>
<evidence type="ECO:0000256" key="6">
    <source>
        <dbReference type="ARBA" id="ARBA00022605"/>
    </source>
</evidence>
<evidence type="ECO:0000256" key="2">
    <source>
        <dbReference type="ARBA" id="ARBA00007442"/>
    </source>
</evidence>
<dbReference type="NCBIfam" id="TIGR01921">
    <property type="entry name" value="DAP-DH"/>
    <property type="match status" value="1"/>
</dbReference>
<keyword evidence="17" id="KW-1185">Reference proteome</keyword>
<feature type="binding site" evidence="13">
    <location>
        <position position="230"/>
    </location>
    <ligand>
        <name>substrate</name>
    </ligand>
</feature>
<dbReference type="CDD" id="cd02270">
    <property type="entry name" value="meso-DAPDH_N"/>
    <property type="match status" value="1"/>
</dbReference>
<evidence type="ECO:0000259" key="14">
    <source>
        <dbReference type="Pfam" id="PF01408"/>
    </source>
</evidence>
<sequence length="302" mass="32953">MEKKLRVAIVGYGNIGKYSLQAIETAPDMELAGVVRRASSMNKAMPKELTGVPVVTSIKELGHVDVAILATPTRSVPEQAKEILALGINTVDSYDIHGALVDLRRDLNEVAQKHNSVAIISAGWDPGTDSMIRSIFEFMAPKGLSYTNFGPGMSMGHSVAAKSIEGVRDALSMTIPLGTSVHRRMVYVELEEGADFKAVEEAILKDDYFNKDESHVIAVPKVSDLVDMGHGVLMERKGVSGSSHNQILKFEMRINNPALTAQVLIASARATFKQKPGAYTMIEVPIIDYIYGDRETLIRQLV</sequence>
<dbReference type="UniPathway" id="UPA00034">
    <property type="reaction ID" value="UER00026"/>
</dbReference>
<dbReference type="GO" id="GO:0009089">
    <property type="term" value="P:lysine biosynthetic process via diaminopimelate"/>
    <property type="evidence" value="ECO:0007669"/>
    <property type="project" value="UniProtKB-UniRule"/>
</dbReference>
<evidence type="ECO:0000256" key="12">
    <source>
        <dbReference type="PIRNR" id="PIRNR025648"/>
    </source>
</evidence>
<feature type="binding site" evidence="13">
    <location>
        <begin position="12"/>
        <end position="15"/>
    </location>
    <ligand>
        <name>NADP(+)</name>
        <dbReference type="ChEBI" id="CHEBI:58349"/>
    </ligand>
</feature>
<evidence type="ECO:0000256" key="13">
    <source>
        <dbReference type="PIRSR" id="PIRSR025648-1"/>
    </source>
</evidence>
<dbReference type="Proteomes" id="UP000468766">
    <property type="component" value="Unassembled WGS sequence"/>
</dbReference>
<comment type="catalytic activity">
    <reaction evidence="11 12">
        <text>meso-2,6-diaminopimelate + NADP(+) + H2O = (S)-2-amino-6-oxoheptanedioate + NH4(+) + NADPH + H(+)</text>
        <dbReference type="Rhea" id="RHEA:13561"/>
        <dbReference type="ChEBI" id="CHEBI:15377"/>
        <dbReference type="ChEBI" id="CHEBI:15378"/>
        <dbReference type="ChEBI" id="CHEBI:28938"/>
        <dbReference type="ChEBI" id="CHEBI:57783"/>
        <dbReference type="ChEBI" id="CHEBI:57791"/>
        <dbReference type="ChEBI" id="CHEBI:58349"/>
        <dbReference type="ChEBI" id="CHEBI:58556"/>
        <dbReference type="EC" id="1.4.1.16"/>
    </reaction>
</comment>
<evidence type="ECO:0000256" key="7">
    <source>
        <dbReference type="ARBA" id="ARBA00022857"/>
    </source>
</evidence>
<accession>A0A6I0F470</accession>
<name>A0A6I0F470_9FIRM</name>
<evidence type="ECO:0000256" key="10">
    <source>
        <dbReference type="ARBA" id="ARBA00023154"/>
    </source>
</evidence>
<evidence type="ECO:0000256" key="3">
    <source>
        <dbReference type="ARBA" id="ARBA00011738"/>
    </source>
</evidence>
<keyword evidence="6 12" id="KW-0028">Amino-acid biosynthesis</keyword>
<dbReference type="RefSeq" id="WP_151619364.1">
    <property type="nucleotide sequence ID" value="NZ_WBXO01000003.1"/>
</dbReference>
<keyword evidence="13" id="KW-0547">Nucleotide-binding</keyword>
<dbReference type="SUPFAM" id="SSF51735">
    <property type="entry name" value="NAD(P)-binding Rossmann-fold domains"/>
    <property type="match status" value="1"/>
</dbReference>
<dbReference type="EMBL" id="WBXO01000003">
    <property type="protein sequence ID" value="KAB2953372.1"/>
    <property type="molecule type" value="Genomic_DNA"/>
</dbReference>
<dbReference type="OrthoDB" id="9779394at2"/>
<feature type="binding site" evidence="13">
    <location>
        <position position="174"/>
    </location>
    <ligand>
        <name>substrate</name>
    </ligand>
</feature>
<dbReference type="InterPro" id="IPR036291">
    <property type="entry name" value="NAD(P)-bd_dom_sf"/>
</dbReference>
<protein>
    <recommendedName>
        <fullName evidence="5 12">Meso-diaminopimelate D-dehydrogenase</fullName>
        <shortName evidence="12">DAPDH</shortName>
        <shortName evidence="12">Meso-DAP dehydrogenase</shortName>
        <ecNumber evidence="4 12">1.4.1.16</ecNumber>
    </recommendedName>
</protein>
<dbReference type="InterPro" id="IPR032094">
    <property type="entry name" value="Meso-DAP_DH_C"/>
</dbReference>
<reference evidence="16 17" key="1">
    <citation type="submission" date="2019-10" db="EMBL/GenBank/DDBJ databases">
        <title>Whole-genome sequence of the extremophile Heliorestis acidaminivorans DSM 24790.</title>
        <authorList>
            <person name="Kyndt J.A."/>
            <person name="Meyer T.E."/>
        </authorList>
    </citation>
    <scope>NUCLEOTIDE SEQUENCE [LARGE SCALE GENOMIC DNA]</scope>
    <source>
        <strain evidence="16 17">DSM 24790</strain>
    </source>
</reference>
<evidence type="ECO:0000256" key="9">
    <source>
        <dbReference type="ARBA" id="ARBA00023002"/>
    </source>
</evidence>
<dbReference type="Gene3D" id="3.40.50.720">
    <property type="entry name" value="NAD(P)-binding Rossmann-like Domain"/>
    <property type="match status" value="1"/>
</dbReference>
<organism evidence="16 17">
    <name type="scientific">Heliorestis acidaminivorans</name>
    <dbReference type="NCBI Taxonomy" id="553427"/>
    <lineage>
        <taxon>Bacteria</taxon>
        <taxon>Bacillati</taxon>
        <taxon>Bacillota</taxon>
        <taxon>Clostridia</taxon>
        <taxon>Eubacteriales</taxon>
        <taxon>Heliobacteriaceae</taxon>
        <taxon>Heliorestis</taxon>
    </lineage>
</organism>
<evidence type="ECO:0000256" key="8">
    <source>
        <dbReference type="ARBA" id="ARBA00022915"/>
    </source>
</evidence>
<dbReference type="PANTHER" id="PTHR31873:SF6">
    <property type="entry name" value="ASPARTATE DEHYDROGENASE DOMAIN-CONTAINING PROTEIN"/>
    <property type="match status" value="1"/>
</dbReference>
<dbReference type="Pfam" id="PF16654">
    <property type="entry name" value="DAPDH_C"/>
    <property type="match status" value="1"/>
</dbReference>
<comment type="pathway">
    <text evidence="1 12">Amino-acid biosynthesis; L-lysine biosynthesis via DAP pathway; DL-2,6-diaminopimelate from (S)-tetrahydrodipicolinate: step 1/1.</text>
</comment>
<dbReference type="GO" id="GO:0047850">
    <property type="term" value="F:diaminopimelate dehydrogenase activity"/>
    <property type="evidence" value="ECO:0007669"/>
    <property type="project" value="UniProtKB-UniRule"/>
</dbReference>
<evidence type="ECO:0000256" key="5">
    <source>
        <dbReference type="ARBA" id="ARBA00021654"/>
    </source>
</evidence>
<dbReference type="PIRSF" id="PIRSF025648">
    <property type="entry name" value="DDH"/>
    <property type="match status" value="1"/>
</dbReference>
<proteinExistence type="inferred from homology"/>
<dbReference type="SUPFAM" id="SSF55347">
    <property type="entry name" value="Glyceraldehyde-3-phosphate dehydrogenase-like, C-terminal domain"/>
    <property type="match status" value="1"/>
</dbReference>
<comment type="similarity">
    <text evidence="2 12">Belongs to the diaminopimelate dehydrogenase family.</text>
</comment>
<feature type="binding site" evidence="13">
    <location>
        <position position="256"/>
    </location>
    <ligand>
        <name>substrate</name>
    </ligand>
</feature>
<feature type="domain" description="Gfo/Idh/MocA-like oxidoreductase N-terminal" evidence="14">
    <location>
        <begin position="5"/>
        <end position="89"/>
    </location>
</feature>
<evidence type="ECO:0000256" key="11">
    <source>
        <dbReference type="ARBA" id="ARBA00052023"/>
    </source>
</evidence>
<feature type="binding site" evidence="13">
    <location>
        <position position="184"/>
    </location>
    <ligand>
        <name>substrate</name>
    </ligand>
</feature>
<dbReference type="Pfam" id="PF01408">
    <property type="entry name" value="GFO_IDH_MocA"/>
    <property type="match status" value="1"/>
</dbReference>
<dbReference type="AlphaFoldDB" id="A0A6I0F470"/>
<evidence type="ECO:0000256" key="4">
    <source>
        <dbReference type="ARBA" id="ARBA00012080"/>
    </source>
</evidence>
<feature type="binding site" evidence="13">
    <location>
        <begin position="36"/>
        <end position="38"/>
    </location>
    <ligand>
        <name>NADP(+)</name>
        <dbReference type="ChEBI" id="CHEBI:58349"/>
    </ligand>
</feature>
<keyword evidence="8 12" id="KW-0220">Diaminopimelate biosynthesis</keyword>
<dbReference type="Gene3D" id="3.30.360.10">
    <property type="entry name" value="Dihydrodipicolinate Reductase, domain 2"/>
    <property type="match status" value="1"/>
</dbReference>
<dbReference type="InterPro" id="IPR010190">
    <property type="entry name" value="Diaminopimelate_DH_Ddh"/>
</dbReference>
<feature type="domain" description="Meso-diaminopimelate D-dehydrogenase C-terminal" evidence="15">
    <location>
        <begin position="123"/>
        <end position="181"/>
    </location>
</feature>